<dbReference type="EMBL" id="HBHX01041691">
    <property type="protein sequence ID" value="CAE0122419.1"/>
    <property type="molecule type" value="Transcribed_RNA"/>
</dbReference>
<gene>
    <name evidence="2" type="ORF">HERI1096_LOCUS23120</name>
</gene>
<evidence type="ECO:0000313" key="2">
    <source>
        <dbReference type="EMBL" id="CAE0122419.1"/>
    </source>
</evidence>
<dbReference type="AlphaFoldDB" id="A0A7S3B4P3"/>
<feature type="compositionally biased region" description="Basic and acidic residues" evidence="1">
    <location>
        <begin position="136"/>
        <end position="145"/>
    </location>
</feature>
<feature type="compositionally biased region" description="Low complexity" evidence="1">
    <location>
        <begin position="90"/>
        <end position="112"/>
    </location>
</feature>
<sequence>MLFCAAFHKAATVDAKVSESEREIVAWWRALHAEVLAGHAVLDVAVCQQSEDQPPTPHEPPAKKRKIERGAGSDADSAPHNGSGAAHQLGQPGAPAASSAPAPAGTAASFPAENPSATPLAPEPPCTPTAPGSVPKEGDAGKEEESSSQGPTQPVQPAAAPSPEVASTPTNIRSRKEPPASNPAGSSNVSHSESTNVYIRKQCPGHKEKHLIRVHPNEQPSNEWHPVPYDRLDGAKVQCGTCKQIITLSLSTELPPHKLAPSAVPDLDKP</sequence>
<organism evidence="2">
    <name type="scientific">Haptolina ericina</name>
    <dbReference type="NCBI Taxonomy" id="156174"/>
    <lineage>
        <taxon>Eukaryota</taxon>
        <taxon>Haptista</taxon>
        <taxon>Haptophyta</taxon>
        <taxon>Prymnesiophyceae</taxon>
        <taxon>Prymnesiales</taxon>
        <taxon>Prymnesiaceae</taxon>
        <taxon>Haptolina</taxon>
    </lineage>
</organism>
<reference evidence="2" key="1">
    <citation type="submission" date="2021-01" db="EMBL/GenBank/DDBJ databases">
        <authorList>
            <person name="Corre E."/>
            <person name="Pelletier E."/>
            <person name="Niang G."/>
            <person name="Scheremetjew M."/>
            <person name="Finn R."/>
            <person name="Kale V."/>
            <person name="Holt S."/>
            <person name="Cochrane G."/>
            <person name="Meng A."/>
            <person name="Brown T."/>
            <person name="Cohen L."/>
        </authorList>
    </citation>
    <scope>NUCLEOTIDE SEQUENCE</scope>
    <source>
        <strain evidence="2">CCMP281</strain>
    </source>
</reference>
<accession>A0A7S3B4P3</accession>
<name>A0A7S3B4P3_9EUKA</name>
<protein>
    <submittedName>
        <fullName evidence="2">Uncharacterized protein</fullName>
    </submittedName>
</protein>
<evidence type="ECO:0000256" key="1">
    <source>
        <dbReference type="SAM" id="MobiDB-lite"/>
    </source>
</evidence>
<feature type="region of interest" description="Disordered" evidence="1">
    <location>
        <begin position="48"/>
        <end position="207"/>
    </location>
</feature>
<feature type="compositionally biased region" description="Polar residues" evidence="1">
    <location>
        <begin position="183"/>
        <end position="197"/>
    </location>
</feature>
<proteinExistence type="predicted"/>